<dbReference type="PANTHER" id="PTHR43116">
    <property type="entry name" value="PEPTIDE CHAIN RELEASE FACTOR 2"/>
    <property type="match status" value="1"/>
</dbReference>
<dbReference type="InterPro" id="IPR004374">
    <property type="entry name" value="PrfB"/>
</dbReference>
<sequence length="356" mass="40020">MQGLAKRLAGLEAEFLKVYEKLQISEKLQKITELEKQVADPEIWKNVDEATAKNQELAKLQSETQPYELLKTQIGDLGELLGISDSSLEDEFAEQIMAMEGQFMELKKSLWFNGPYDAKDAIVRITSGAGGTEAMDWASMLERMYLRYFERKGFKITCLERVVGEEAGIKTAVYEVSGTNAYGLLKSEHGVHRLVRLSPFNANNLRQTSFALVEVLPVIKADTEVQIDDKDLRIDVYHSGGHGGQSVNTTNSAVRITHLPTNTVVAIQNERSQLQNKEKAMEILRGKLVQMQLEQHAETIGELRAGESAGWGQQIRNYVLQPYKLVKDTRTGYEETDPDAVLDGKIDGFIDKYLEM</sequence>
<evidence type="ECO:0000256" key="5">
    <source>
        <dbReference type="NCBIfam" id="TIGR00020"/>
    </source>
</evidence>
<keyword evidence="6" id="KW-0175">Coiled coil</keyword>
<protein>
    <recommendedName>
        <fullName evidence="4 5">Peptide chain release factor 2</fullName>
        <shortName evidence="4">RF-2</shortName>
    </recommendedName>
</protein>
<dbReference type="Pfam" id="PF00472">
    <property type="entry name" value="RF-1"/>
    <property type="match status" value="1"/>
</dbReference>
<keyword evidence="2 4" id="KW-0488">Methylation</keyword>
<evidence type="ECO:0000313" key="8">
    <source>
        <dbReference type="EMBL" id="RYC75159.1"/>
    </source>
</evidence>
<evidence type="ECO:0000256" key="3">
    <source>
        <dbReference type="ARBA" id="ARBA00022917"/>
    </source>
</evidence>
<keyword evidence="4" id="KW-0963">Cytoplasm</keyword>
<comment type="similarity">
    <text evidence="1 4">Belongs to the prokaryotic/mitochondrial release factor family.</text>
</comment>
<dbReference type="NCBIfam" id="TIGR00020">
    <property type="entry name" value="prfB"/>
    <property type="match status" value="1"/>
</dbReference>
<evidence type="ECO:0000256" key="1">
    <source>
        <dbReference type="ARBA" id="ARBA00010835"/>
    </source>
</evidence>
<dbReference type="PANTHER" id="PTHR43116:SF3">
    <property type="entry name" value="CLASS I PEPTIDE CHAIN RELEASE FACTOR"/>
    <property type="match status" value="1"/>
</dbReference>
<dbReference type="SMART" id="SM00937">
    <property type="entry name" value="PCRF"/>
    <property type="match status" value="1"/>
</dbReference>
<dbReference type="Proteomes" id="UP001191019">
    <property type="component" value="Unassembled WGS sequence"/>
</dbReference>
<feature type="domain" description="Prokaryotic-type class I peptide chain release factors" evidence="7">
    <location>
        <begin position="238"/>
        <end position="254"/>
    </location>
</feature>
<dbReference type="InterPro" id="IPR000352">
    <property type="entry name" value="Pep_chain_release_fac_I"/>
</dbReference>
<evidence type="ECO:0000313" key="9">
    <source>
        <dbReference type="Proteomes" id="UP001191019"/>
    </source>
</evidence>
<evidence type="ECO:0000256" key="2">
    <source>
        <dbReference type="ARBA" id="ARBA00022481"/>
    </source>
</evidence>
<dbReference type="Pfam" id="PF03462">
    <property type="entry name" value="PCRF"/>
    <property type="match status" value="1"/>
</dbReference>
<keyword evidence="9" id="KW-1185">Reference proteome</keyword>
<dbReference type="Gene3D" id="3.30.70.1660">
    <property type="match status" value="1"/>
</dbReference>
<feature type="coiled-coil region" evidence="6">
    <location>
        <begin position="267"/>
        <end position="294"/>
    </location>
</feature>
<gene>
    <name evidence="4 8" type="primary">prfB</name>
    <name evidence="8" type="ORF">G3RUM_00102</name>
</gene>
<evidence type="ECO:0000256" key="6">
    <source>
        <dbReference type="SAM" id="Coils"/>
    </source>
</evidence>
<accession>A0ABY0FMK9</accession>
<name>A0ABY0FMK9_9BACT</name>
<dbReference type="Gene3D" id="3.30.160.20">
    <property type="match status" value="1"/>
</dbReference>
<dbReference type="RefSeq" id="WP_129734335.1">
    <property type="nucleotide sequence ID" value="NZ_PRLM01000001.1"/>
</dbReference>
<keyword evidence="3 4" id="KW-0648">Protein biosynthesis</keyword>
<evidence type="ECO:0000256" key="4">
    <source>
        <dbReference type="HAMAP-Rule" id="MF_00094"/>
    </source>
</evidence>
<dbReference type="HAMAP" id="MF_00094">
    <property type="entry name" value="Rel_fac_2"/>
    <property type="match status" value="1"/>
</dbReference>
<dbReference type="InterPro" id="IPR005139">
    <property type="entry name" value="PCRF"/>
</dbReference>
<feature type="modified residue" description="N5-methylglutamine" evidence="4">
    <location>
        <position position="245"/>
    </location>
</feature>
<dbReference type="InterPro" id="IPR045853">
    <property type="entry name" value="Pep_chain_release_fac_I_sf"/>
</dbReference>
<dbReference type="PROSITE" id="PS00745">
    <property type="entry name" value="RF_PROK_I"/>
    <property type="match status" value="1"/>
</dbReference>
<dbReference type="Gene3D" id="1.20.58.410">
    <property type="entry name" value="Release factor"/>
    <property type="match status" value="1"/>
</dbReference>
<dbReference type="SUPFAM" id="SSF75620">
    <property type="entry name" value="Release factor"/>
    <property type="match status" value="1"/>
</dbReference>
<organism evidence="8 9">
    <name type="scientific">Candidatus Nanosyncoccus alces</name>
    <dbReference type="NCBI Taxonomy" id="2171997"/>
    <lineage>
        <taxon>Bacteria</taxon>
        <taxon>Candidatus Saccharimonadota</taxon>
        <taxon>Candidatus Nanosyncoccalia</taxon>
        <taxon>Candidatus Nanosyncoccales</taxon>
        <taxon>Candidatus Nanosyncoccaceae</taxon>
        <taxon>Candidatus Nanosyncoccus</taxon>
    </lineage>
</organism>
<comment type="function">
    <text evidence="4">Peptide chain release factor 2 directs the termination of translation in response to the peptide chain termination codons UGA and UAA.</text>
</comment>
<evidence type="ECO:0000259" key="7">
    <source>
        <dbReference type="PROSITE" id="PS00745"/>
    </source>
</evidence>
<comment type="PTM">
    <text evidence="4">Methylated by PrmC. Methylation increases the termination efficiency of RF2.</text>
</comment>
<dbReference type="EMBL" id="PRLM01000001">
    <property type="protein sequence ID" value="RYC75159.1"/>
    <property type="molecule type" value="Genomic_DNA"/>
</dbReference>
<reference evidence="8 9" key="1">
    <citation type="journal article" date="2018" name="bioRxiv">
        <title>Evidence of independent acquisition and adaption of ultra-small bacteria to human hosts across the highly diverse yet reduced genomes of the phylum Saccharibacteria.</title>
        <authorList>
            <person name="McLean J.S."/>
            <person name="Bor B."/>
            <person name="To T.T."/>
            <person name="Liu Q."/>
            <person name="Kearns K.A."/>
            <person name="Solden L.M."/>
            <person name="Wrighton K.C."/>
            <person name="He X."/>
            <person name="Shi W."/>
        </authorList>
    </citation>
    <scope>NUCLEOTIDE SEQUENCE [LARGE SCALE GENOMIC DNA]</scope>
    <source>
        <strain evidence="8 9">TM7_G3_2_Rum_HOT_351B</strain>
    </source>
</reference>
<comment type="subcellular location">
    <subcellularLocation>
        <location evidence="4">Cytoplasm</location>
    </subcellularLocation>
</comment>
<comment type="caution">
    <text evidence="8">The sequence shown here is derived from an EMBL/GenBank/DDBJ whole genome shotgun (WGS) entry which is preliminary data.</text>
</comment>
<proteinExistence type="inferred from homology"/>
<reference evidence="8 9" key="2">
    <citation type="journal article" date="2020" name="Cell Rep.">
        <title>Acquisition and Adaptation of Ultra-small Parasitic Reduced Genome Bacteria to Mammalian Hosts.</title>
        <authorList>
            <person name="McLean J.S."/>
            <person name="Bor B."/>
            <person name="Kerns K.A."/>
            <person name="Liu Q."/>
            <person name="To T.T."/>
            <person name="Solden L."/>
            <person name="Hendrickson E.L."/>
            <person name="Wrighton K."/>
            <person name="Shi W."/>
            <person name="He X."/>
        </authorList>
    </citation>
    <scope>NUCLEOTIDE SEQUENCE [LARGE SCALE GENOMIC DNA]</scope>
    <source>
        <strain evidence="8 9">TM7_G3_2_Rum_HOT_351B</strain>
    </source>
</reference>